<comment type="cofactor">
    <cofactor evidence="4 5">
        <name>Zn(2+)</name>
        <dbReference type="ChEBI" id="CHEBI:29105"/>
    </cofactor>
    <text evidence="4 5">Binds 1 zinc ion per subunit.</text>
</comment>
<evidence type="ECO:0000259" key="7">
    <source>
        <dbReference type="PROSITE" id="PS50070"/>
    </source>
</evidence>
<keyword evidence="2" id="KW-1015">Disulfide bond</keyword>
<dbReference type="GO" id="GO:0004222">
    <property type="term" value="F:metalloendopeptidase activity"/>
    <property type="evidence" value="ECO:0007669"/>
    <property type="project" value="UniProtKB-UniRule"/>
</dbReference>
<feature type="binding site" evidence="4">
    <location>
        <position position="201"/>
    </location>
    <ligand>
        <name>Zn(2+)</name>
        <dbReference type="ChEBI" id="CHEBI:29105"/>
        <note>catalytic</note>
    </ligand>
</feature>
<dbReference type="PRINTS" id="PR00480">
    <property type="entry name" value="ASTACIN"/>
</dbReference>
<dbReference type="PANTHER" id="PTHR10127">
    <property type="entry name" value="DISCOIDIN, CUB, EGF, LAMININ , AND ZINC METALLOPROTEASE DOMAIN CONTAINING"/>
    <property type="match status" value="1"/>
</dbReference>
<dbReference type="AlphaFoldDB" id="A0AAD8C1M8"/>
<dbReference type="GO" id="GO:0008270">
    <property type="term" value="F:zinc ion binding"/>
    <property type="evidence" value="ECO:0007669"/>
    <property type="project" value="UniProtKB-UniRule"/>
</dbReference>
<dbReference type="CDD" id="cd04280">
    <property type="entry name" value="ZnMc_astacin_like"/>
    <property type="match status" value="1"/>
</dbReference>
<dbReference type="InterPro" id="IPR000001">
    <property type="entry name" value="Kringle"/>
</dbReference>
<keyword evidence="4 5" id="KW-0378">Hydrolase</keyword>
<proteinExistence type="predicted"/>
<evidence type="ECO:0000256" key="2">
    <source>
        <dbReference type="ARBA" id="ARBA00023157"/>
    </source>
</evidence>
<dbReference type="PROSITE" id="PS51864">
    <property type="entry name" value="ASTACIN"/>
    <property type="match status" value="1"/>
</dbReference>
<dbReference type="Gene3D" id="2.40.20.10">
    <property type="entry name" value="Plasminogen Kringle 4"/>
    <property type="match status" value="1"/>
</dbReference>
<feature type="binding site" evidence="4">
    <location>
        <position position="211"/>
    </location>
    <ligand>
        <name>Zn(2+)</name>
        <dbReference type="ChEBI" id="CHEBI:29105"/>
        <note>catalytic</note>
    </ligand>
</feature>
<evidence type="ECO:0000256" key="6">
    <source>
        <dbReference type="SAM" id="MobiDB-lite"/>
    </source>
</evidence>
<dbReference type="Proteomes" id="UP001233172">
    <property type="component" value="Unassembled WGS sequence"/>
</dbReference>
<evidence type="ECO:0000313" key="10">
    <source>
        <dbReference type="Proteomes" id="UP001233172"/>
    </source>
</evidence>
<keyword evidence="10" id="KW-1185">Reference proteome</keyword>
<dbReference type="InterPro" id="IPR024079">
    <property type="entry name" value="MetalloPept_cat_dom_sf"/>
</dbReference>
<keyword evidence="4 5" id="KW-0479">Metal-binding</keyword>
<keyword evidence="4 5" id="KW-0862">Zinc</keyword>
<dbReference type="InterPro" id="IPR038178">
    <property type="entry name" value="Kringle_sf"/>
</dbReference>
<dbReference type="InterPro" id="IPR013806">
    <property type="entry name" value="Kringle-like"/>
</dbReference>
<feature type="region of interest" description="Disordered" evidence="6">
    <location>
        <begin position="416"/>
        <end position="505"/>
    </location>
</feature>
<feature type="domain" description="Kringle" evidence="7">
    <location>
        <begin position="320"/>
        <end position="410"/>
    </location>
</feature>
<reference evidence="9" key="1">
    <citation type="journal article" date="2023" name="PLoS Negl. Trop. Dis.">
        <title>A genome sequence for Biomphalaria pfeifferi, the major vector snail for the human-infecting parasite Schistosoma mansoni.</title>
        <authorList>
            <person name="Bu L."/>
            <person name="Lu L."/>
            <person name="Laidemitt M.R."/>
            <person name="Zhang S.M."/>
            <person name="Mutuku M."/>
            <person name="Mkoji G."/>
            <person name="Steinauer M."/>
            <person name="Loker E.S."/>
        </authorList>
    </citation>
    <scope>NUCLEOTIDE SEQUENCE</scope>
    <source>
        <strain evidence="9">KasaAsao</strain>
    </source>
</reference>
<keyword evidence="4 5" id="KW-0482">Metalloprotease</keyword>
<organism evidence="9 10">
    <name type="scientific">Biomphalaria pfeifferi</name>
    <name type="common">Bloodfluke planorb</name>
    <name type="synonym">Freshwater snail</name>
    <dbReference type="NCBI Taxonomy" id="112525"/>
    <lineage>
        <taxon>Eukaryota</taxon>
        <taxon>Metazoa</taxon>
        <taxon>Spiralia</taxon>
        <taxon>Lophotrochozoa</taxon>
        <taxon>Mollusca</taxon>
        <taxon>Gastropoda</taxon>
        <taxon>Heterobranchia</taxon>
        <taxon>Euthyneura</taxon>
        <taxon>Panpulmonata</taxon>
        <taxon>Hygrophila</taxon>
        <taxon>Lymnaeoidea</taxon>
        <taxon>Planorbidae</taxon>
        <taxon>Biomphalaria</taxon>
    </lineage>
</organism>
<dbReference type="SMART" id="SM00130">
    <property type="entry name" value="KR"/>
    <property type="match status" value="1"/>
</dbReference>
<evidence type="ECO:0000313" key="9">
    <source>
        <dbReference type="EMBL" id="KAK0064585.1"/>
    </source>
</evidence>
<dbReference type="CDD" id="cd00108">
    <property type="entry name" value="KR"/>
    <property type="match status" value="1"/>
</dbReference>
<evidence type="ECO:0000256" key="4">
    <source>
        <dbReference type="PROSITE-ProRule" id="PRU01211"/>
    </source>
</evidence>
<name>A0AAD8C1M8_BIOPF</name>
<evidence type="ECO:0000256" key="1">
    <source>
        <dbReference type="ARBA" id="ARBA00022572"/>
    </source>
</evidence>
<dbReference type="EMBL" id="JASAOG010000017">
    <property type="protein sequence ID" value="KAK0064585.1"/>
    <property type="molecule type" value="Genomic_DNA"/>
</dbReference>
<evidence type="ECO:0000256" key="3">
    <source>
        <dbReference type="PROSITE-ProRule" id="PRU00121"/>
    </source>
</evidence>
<comment type="caution">
    <text evidence="3">Lacks conserved residue(s) required for the propagation of feature annotation.</text>
</comment>
<accession>A0AAD8C1M8</accession>
<feature type="signal peptide" evidence="5">
    <location>
        <begin position="1"/>
        <end position="18"/>
    </location>
</feature>
<evidence type="ECO:0000256" key="5">
    <source>
        <dbReference type="RuleBase" id="RU361183"/>
    </source>
</evidence>
<gene>
    <name evidence="9" type="ORF">Bpfe_006244</name>
</gene>
<dbReference type="Pfam" id="PF01400">
    <property type="entry name" value="Astacin"/>
    <property type="match status" value="1"/>
</dbReference>
<dbReference type="PRINTS" id="PR00018">
    <property type="entry name" value="KRINGLE"/>
</dbReference>
<dbReference type="SUPFAM" id="SSF55486">
    <property type="entry name" value="Metalloproteases ('zincins'), catalytic domain"/>
    <property type="match status" value="1"/>
</dbReference>
<dbReference type="PANTHER" id="PTHR10127:SF775">
    <property type="entry name" value="METALLOENDOPEPTIDASE"/>
    <property type="match status" value="1"/>
</dbReference>
<dbReference type="GO" id="GO:0006508">
    <property type="term" value="P:proteolysis"/>
    <property type="evidence" value="ECO:0007669"/>
    <property type="project" value="UniProtKB-KW"/>
</dbReference>
<keyword evidence="4 5" id="KW-0645">Protease</keyword>
<protein>
    <recommendedName>
        <fullName evidence="5">Metalloendopeptidase</fullName>
        <ecNumber evidence="5">3.4.24.-</ecNumber>
    </recommendedName>
</protein>
<dbReference type="SMART" id="SM00235">
    <property type="entry name" value="ZnMc"/>
    <property type="match status" value="1"/>
</dbReference>
<dbReference type="EC" id="3.4.24.-" evidence="5"/>
<reference evidence="9" key="2">
    <citation type="submission" date="2023-04" db="EMBL/GenBank/DDBJ databases">
        <authorList>
            <person name="Bu L."/>
            <person name="Lu L."/>
            <person name="Laidemitt M.R."/>
            <person name="Zhang S.M."/>
            <person name="Mutuku M."/>
            <person name="Mkoji G."/>
            <person name="Steinauer M."/>
            <person name="Loker E.S."/>
        </authorList>
    </citation>
    <scope>NUCLEOTIDE SEQUENCE</scope>
    <source>
        <strain evidence="9">KasaAsao</strain>
        <tissue evidence="9">Whole Snail</tissue>
    </source>
</reference>
<dbReference type="PROSITE" id="PS50070">
    <property type="entry name" value="KRINGLE_2"/>
    <property type="match status" value="1"/>
</dbReference>
<dbReference type="Pfam" id="PF00051">
    <property type="entry name" value="Kringle"/>
    <property type="match status" value="1"/>
</dbReference>
<feature type="binding site" evidence="4">
    <location>
        <position position="205"/>
    </location>
    <ligand>
        <name>Zn(2+)</name>
        <dbReference type="ChEBI" id="CHEBI:29105"/>
        <note>catalytic</note>
    </ligand>
</feature>
<keyword evidence="1 3" id="KW-0420">Kringle</keyword>
<dbReference type="SUPFAM" id="SSF57440">
    <property type="entry name" value="Kringle-like"/>
    <property type="match status" value="1"/>
</dbReference>
<comment type="caution">
    <text evidence="9">The sequence shown here is derived from an EMBL/GenBank/DDBJ whole genome shotgun (WGS) entry which is preliminary data.</text>
</comment>
<feature type="domain" description="Peptidase M12A" evidence="8">
    <location>
        <begin position="109"/>
        <end position="307"/>
    </location>
</feature>
<evidence type="ECO:0000259" key="8">
    <source>
        <dbReference type="PROSITE" id="PS51864"/>
    </source>
</evidence>
<feature type="compositionally biased region" description="Polar residues" evidence="6">
    <location>
        <begin position="479"/>
        <end position="495"/>
    </location>
</feature>
<feature type="active site" evidence="4">
    <location>
        <position position="202"/>
    </location>
</feature>
<feature type="chain" id="PRO_5041774412" description="Metalloendopeptidase" evidence="5">
    <location>
        <begin position="19"/>
        <end position="576"/>
    </location>
</feature>
<dbReference type="InterPro" id="IPR006026">
    <property type="entry name" value="Peptidase_Metallo"/>
</dbReference>
<keyword evidence="5" id="KW-0732">Signal</keyword>
<dbReference type="Gene3D" id="3.40.390.10">
    <property type="entry name" value="Collagenase (Catalytic Domain)"/>
    <property type="match status" value="1"/>
</dbReference>
<dbReference type="InterPro" id="IPR001506">
    <property type="entry name" value="Peptidase_M12A"/>
</dbReference>
<dbReference type="InterPro" id="IPR034035">
    <property type="entry name" value="Astacin-like_dom"/>
</dbReference>
<sequence>MIFKYRVFLVAMVTPVLQQVAAILAAGELNLGGLFASFTLDIARDGTSQRDFTEINKGICPPLLCKTFDGSSGVSSTRGSPLFFQGDIILDKSLINVIFPSRRTARYRRALTRDPHRLWKDGVVVYQMDPNLKAKSREALKAAMKHISSHTCVTFKERTSSHKDFIRFTSDPGCWAHIGRVGGEQMVNIGEGCENIGTASHELLHALGIWHEQARPDRDKYVRILYENIEETFKTQFDMVSDSLVSSLQHPYDYLSVMHYSQTTFTKNGYPTIKVIGVGERFGFPIGQRTALSLIDVSQLREMYGCNKKSDAARKGKCLKLQHADGRDYRGDLDYTQSGHTCQKWTDNYPYNHPFVAYSRQWATRNGAQSLDGLGNHNKCRNPDGHRKKQPWCYTMKSNVEWGYCDVHICNKTAERPQTKRPTISPHIPNTRSPPVTTKRHTPSPPSRKTTPRPQVRTTKRPNVNTKRTTKRPNVPAPSRTTKLPQATQKPNLTKSPPIAKPTAPFRPVGPFVHVKLNSSHIKTHIVSVRLGPPQSRRQTHTHRIEHHLLHLRPHHFRDETGQHSGHHKRPQQPKQ</sequence>